<evidence type="ECO:0000256" key="7">
    <source>
        <dbReference type="ARBA" id="ARBA00077929"/>
    </source>
</evidence>
<dbReference type="Pfam" id="PF01138">
    <property type="entry name" value="RNase_PH"/>
    <property type="match status" value="1"/>
</dbReference>
<dbReference type="EMBL" id="CAOQHR010000005">
    <property type="protein sequence ID" value="CAI6334547.1"/>
    <property type="molecule type" value="Genomic_DNA"/>
</dbReference>
<dbReference type="PANTHER" id="PTHR11953:SF0">
    <property type="entry name" value="EXOSOME COMPLEX COMPONENT RRP41"/>
    <property type="match status" value="1"/>
</dbReference>
<dbReference type="GO" id="GO:0034475">
    <property type="term" value="P:U4 snRNA 3'-end processing"/>
    <property type="evidence" value="ECO:0007669"/>
    <property type="project" value="TreeGrafter"/>
</dbReference>
<dbReference type="GO" id="GO:0071028">
    <property type="term" value="P:nuclear mRNA surveillance"/>
    <property type="evidence" value="ECO:0007669"/>
    <property type="project" value="TreeGrafter"/>
</dbReference>
<dbReference type="InterPro" id="IPR020568">
    <property type="entry name" value="Ribosomal_Su5_D2-typ_SF"/>
</dbReference>
<keyword evidence="5" id="KW-0271">Exosome</keyword>
<dbReference type="CDD" id="cd11370">
    <property type="entry name" value="RNase_PH_RRP41"/>
    <property type="match status" value="1"/>
</dbReference>
<dbReference type="Gene3D" id="3.30.230.70">
    <property type="entry name" value="GHMP Kinase, N-terminal domain"/>
    <property type="match status" value="1"/>
</dbReference>
<evidence type="ECO:0000259" key="10">
    <source>
        <dbReference type="Pfam" id="PF03725"/>
    </source>
</evidence>
<protein>
    <recommendedName>
        <fullName evidence="7">Ribosomal RNA-processing protein 41</fullName>
    </recommendedName>
</protein>
<dbReference type="GO" id="GO:0003723">
    <property type="term" value="F:RNA binding"/>
    <property type="evidence" value="ECO:0007669"/>
    <property type="project" value="TreeGrafter"/>
</dbReference>
<gene>
    <name evidence="11" type="ORF">PDIGIT_LOCUS7608</name>
</gene>
<evidence type="ECO:0000256" key="2">
    <source>
        <dbReference type="ARBA" id="ARBA00004604"/>
    </source>
</evidence>
<proteinExistence type="inferred from homology"/>
<dbReference type="OrthoDB" id="437922at2759"/>
<feature type="region of interest" description="Disordered" evidence="8">
    <location>
        <begin position="18"/>
        <end position="48"/>
    </location>
</feature>
<feature type="compositionally biased region" description="Basic and acidic residues" evidence="8">
    <location>
        <begin position="28"/>
        <end position="44"/>
    </location>
</feature>
<sequence>MTTAGKIVNNEIHLQSIHHQQTQPHQLHPPEHSDGEPETKKQEMPLDTSTYSLALLRLDGRRWNELRRIHAQINTQAAADGSSYLEMGNTKVLCTVTGPAEGRQAGQRGAKDNEAKVEVEIGFAGFSGLERRKRKSDKRTLEMQHTLSTAYSSLLLTHLYPHSTITLTLHILSQDGSMLAACINASTLALIDAGIPMSDYLVACTAASSATTSDSDNSDPLLDLNNLEEQELPFLTVGTLGRSDKVSVLICESRVRMERMESMLAVGIDGCKRMREILDGVVKEYGKRFS</sequence>
<keyword evidence="4" id="KW-0963">Cytoplasm</keyword>
<evidence type="ECO:0000256" key="5">
    <source>
        <dbReference type="ARBA" id="ARBA00022835"/>
    </source>
</evidence>
<comment type="subunit">
    <text evidence="6">Component of the RNA exosome complex. Specifically part of the catalytically inactive RNA exosome core complex (Exo-9) which may associate with the catalytic subunits RRP6 and DIS3 in cytoplasmic- and nuclear-specific RNA exosome complex forms. Exo-9 is formed by a hexameric base ring of RNase PH domain-containing subunits and a cap ring consisting of CSL4, RRP4 and RRP40.</text>
</comment>
<dbReference type="InterPro" id="IPR001247">
    <property type="entry name" value="ExoRNase_PH_dom1"/>
</dbReference>
<evidence type="ECO:0000259" key="9">
    <source>
        <dbReference type="Pfam" id="PF01138"/>
    </source>
</evidence>
<dbReference type="GO" id="GO:0016075">
    <property type="term" value="P:rRNA catabolic process"/>
    <property type="evidence" value="ECO:0007669"/>
    <property type="project" value="TreeGrafter"/>
</dbReference>
<evidence type="ECO:0000256" key="8">
    <source>
        <dbReference type="SAM" id="MobiDB-lite"/>
    </source>
</evidence>
<dbReference type="GO" id="GO:0005730">
    <property type="term" value="C:nucleolus"/>
    <property type="evidence" value="ECO:0007669"/>
    <property type="project" value="UniProtKB-SubCell"/>
</dbReference>
<evidence type="ECO:0000256" key="1">
    <source>
        <dbReference type="ARBA" id="ARBA00004496"/>
    </source>
</evidence>
<comment type="caution">
    <text evidence="11">The sequence shown here is derived from an EMBL/GenBank/DDBJ whole genome shotgun (WGS) entry which is preliminary data.</text>
</comment>
<comment type="similarity">
    <text evidence="3">Belongs to the RNase PH family.</text>
</comment>
<dbReference type="InterPro" id="IPR015847">
    <property type="entry name" value="ExoRNase_PH_dom2"/>
</dbReference>
<accession>A0A9W4UH01</accession>
<feature type="domain" description="Exoribonuclease phosphorolytic" evidence="9">
    <location>
        <begin position="65"/>
        <end position="196"/>
    </location>
</feature>
<dbReference type="SUPFAM" id="SSF54211">
    <property type="entry name" value="Ribosomal protein S5 domain 2-like"/>
    <property type="match status" value="1"/>
</dbReference>
<evidence type="ECO:0000313" key="12">
    <source>
        <dbReference type="Proteomes" id="UP001152607"/>
    </source>
</evidence>
<dbReference type="PANTHER" id="PTHR11953">
    <property type="entry name" value="EXOSOME COMPLEX COMPONENT"/>
    <property type="match status" value="1"/>
</dbReference>
<dbReference type="GO" id="GO:0071051">
    <property type="term" value="P:poly(A)-dependent snoRNA 3'-end processing"/>
    <property type="evidence" value="ECO:0007669"/>
    <property type="project" value="TreeGrafter"/>
</dbReference>
<evidence type="ECO:0000256" key="4">
    <source>
        <dbReference type="ARBA" id="ARBA00022490"/>
    </source>
</evidence>
<organism evidence="11 12">
    <name type="scientific">Periconia digitata</name>
    <dbReference type="NCBI Taxonomy" id="1303443"/>
    <lineage>
        <taxon>Eukaryota</taxon>
        <taxon>Fungi</taxon>
        <taxon>Dikarya</taxon>
        <taxon>Ascomycota</taxon>
        <taxon>Pezizomycotina</taxon>
        <taxon>Dothideomycetes</taxon>
        <taxon>Pleosporomycetidae</taxon>
        <taxon>Pleosporales</taxon>
        <taxon>Massarineae</taxon>
        <taxon>Periconiaceae</taxon>
        <taxon>Periconia</taxon>
    </lineage>
</organism>
<comment type="subcellular location">
    <subcellularLocation>
        <location evidence="1">Cytoplasm</location>
    </subcellularLocation>
    <subcellularLocation>
        <location evidence="2">Nucleus</location>
        <location evidence="2">Nucleolus</location>
    </subcellularLocation>
</comment>
<dbReference type="AlphaFoldDB" id="A0A9W4UH01"/>
<dbReference type="GO" id="GO:0000177">
    <property type="term" value="C:cytoplasmic exosome (RNase complex)"/>
    <property type="evidence" value="ECO:0007669"/>
    <property type="project" value="TreeGrafter"/>
</dbReference>
<dbReference type="Proteomes" id="UP001152607">
    <property type="component" value="Unassembled WGS sequence"/>
</dbReference>
<dbReference type="Pfam" id="PF03725">
    <property type="entry name" value="RNase_PH_C"/>
    <property type="match status" value="1"/>
</dbReference>
<dbReference type="InterPro" id="IPR050080">
    <property type="entry name" value="RNase_PH"/>
</dbReference>
<dbReference type="InterPro" id="IPR027408">
    <property type="entry name" value="PNPase/RNase_PH_dom_sf"/>
</dbReference>
<evidence type="ECO:0000256" key="6">
    <source>
        <dbReference type="ARBA" id="ARBA00063066"/>
    </source>
</evidence>
<keyword evidence="12" id="KW-1185">Reference proteome</keyword>
<feature type="domain" description="Exoribonuclease phosphorolytic" evidence="10">
    <location>
        <begin position="217"/>
        <end position="269"/>
    </location>
</feature>
<evidence type="ECO:0000313" key="11">
    <source>
        <dbReference type="EMBL" id="CAI6334547.1"/>
    </source>
</evidence>
<evidence type="ECO:0000256" key="3">
    <source>
        <dbReference type="ARBA" id="ARBA00006678"/>
    </source>
</evidence>
<dbReference type="InterPro" id="IPR036345">
    <property type="entry name" value="ExoRNase_PH_dom2_sf"/>
</dbReference>
<dbReference type="SUPFAM" id="SSF55666">
    <property type="entry name" value="Ribonuclease PH domain 2-like"/>
    <property type="match status" value="1"/>
</dbReference>
<dbReference type="GO" id="GO:0000176">
    <property type="term" value="C:nuclear exosome (RNase complex)"/>
    <property type="evidence" value="ECO:0007669"/>
    <property type="project" value="UniProtKB-ARBA"/>
</dbReference>
<reference evidence="11" key="1">
    <citation type="submission" date="2023-01" db="EMBL/GenBank/DDBJ databases">
        <authorList>
            <person name="Van Ghelder C."/>
            <person name="Rancurel C."/>
        </authorList>
    </citation>
    <scope>NUCLEOTIDE SEQUENCE</scope>
    <source>
        <strain evidence="11">CNCM I-4278</strain>
    </source>
</reference>
<name>A0A9W4UH01_9PLEO</name>
<dbReference type="FunFam" id="3.30.230.70:FF:000004">
    <property type="entry name" value="Exosome complex component Rrp41"/>
    <property type="match status" value="1"/>
</dbReference>